<comment type="caution">
    <text evidence="2">The sequence shown here is derived from an EMBL/GenBank/DDBJ whole genome shotgun (WGS) entry which is preliminary data.</text>
</comment>
<feature type="domain" description="Ricin B lectin" evidence="1">
    <location>
        <begin position="213"/>
        <end position="292"/>
    </location>
</feature>
<dbReference type="SUPFAM" id="SSF50370">
    <property type="entry name" value="Ricin B-like lectins"/>
    <property type="match status" value="1"/>
</dbReference>
<accession>A0A8H4R0B8</accession>
<dbReference type="Proteomes" id="UP000521872">
    <property type="component" value="Unassembled WGS sequence"/>
</dbReference>
<protein>
    <recommendedName>
        <fullName evidence="1">Ricin B lectin domain-containing protein</fullName>
    </recommendedName>
</protein>
<dbReference type="PROSITE" id="PS50231">
    <property type="entry name" value="RICIN_B_LECTIN"/>
    <property type="match status" value="1"/>
</dbReference>
<dbReference type="Gene3D" id="2.80.10.50">
    <property type="match status" value="1"/>
</dbReference>
<reference evidence="2 3" key="1">
    <citation type="submission" date="2019-12" db="EMBL/GenBank/DDBJ databases">
        <authorList>
            <person name="Floudas D."/>
            <person name="Bentzer J."/>
            <person name="Ahren D."/>
            <person name="Johansson T."/>
            <person name="Persson P."/>
            <person name="Tunlid A."/>
        </authorList>
    </citation>
    <scope>NUCLEOTIDE SEQUENCE [LARGE SCALE GENOMIC DNA]</scope>
    <source>
        <strain evidence="2 3">CBS 102.39</strain>
    </source>
</reference>
<proteinExistence type="predicted"/>
<sequence length="477" mass="52696">MPFAQDTTYYIRSTGTNTYLATTGTRIYTTNRKDESVGLWRFTPWPLSSGLYALESINTGRNLTTDAPDSSSPYTNSSLYLPVFAGSTAVYMYISIRGDNVYSMEHWRTLNTRLYLRAEPEAPPGAASGSDAVFSSSETFESGSKAVWAFEEANPPPPIVHLDSFVVKNPLPKGVYRIRSLSGGYLLTMPKDSVAKDGEVNPFVAKQVPGDLYQRWTVTPQTGGKTNCVTITNIGNNLHLAGHQGNLTDGAPVLGQPADGKAAFSWELATSGSGVLFFIGVQDAGVSLGFADYEVHDSEQVQLKTSDNVPSQIWFFETVRKLAPAVYHNTRVIPAGWYFIELQETNYYLTVSDTGDLSDVRTRGAAVKFNISYADEKGPKFTISYLSKDSVKSYITVSKEHLETTEGSKQATEWIVIPLEHHDGGTAYHLVDASSSDPRMAMSSRMITDRRRSYYAFDPLAEQEVMQMFRFFETTGP</sequence>
<evidence type="ECO:0000313" key="3">
    <source>
        <dbReference type="Proteomes" id="UP000521872"/>
    </source>
</evidence>
<dbReference type="EMBL" id="JAACJL010000015">
    <property type="protein sequence ID" value="KAF4620837.1"/>
    <property type="molecule type" value="Genomic_DNA"/>
</dbReference>
<dbReference type="Pfam" id="PF14200">
    <property type="entry name" value="RicinB_lectin_2"/>
    <property type="match status" value="1"/>
</dbReference>
<evidence type="ECO:0000313" key="2">
    <source>
        <dbReference type="EMBL" id="KAF4620837.1"/>
    </source>
</evidence>
<gene>
    <name evidence="2" type="ORF">D9613_001238</name>
</gene>
<dbReference type="AlphaFoldDB" id="A0A8H4R0B8"/>
<dbReference type="InterPro" id="IPR035992">
    <property type="entry name" value="Ricin_B-like_lectins"/>
</dbReference>
<evidence type="ECO:0000259" key="1">
    <source>
        <dbReference type="Pfam" id="PF14200"/>
    </source>
</evidence>
<organism evidence="2 3">
    <name type="scientific">Agrocybe pediades</name>
    <dbReference type="NCBI Taxonomy" id="84607"/>
    <lineage>
        <taxon>Eukaryota</taxon>
        <taxon>Fungi</taxon>
        <taxon>Dikarya</taxon>
        <taxon>Basidiomycota</taxon>
        <taxon>Agaricomycotina</taxon>
        <taxon>Agaricomycetes</taxon>
        <taxon>Agaricomycetidae</taxon>
        <taxon>Agaricales</taxon>
        <taxon>Agaricineae</taxon>
        <taxon>Strophariaceae</taxon>
        <taxon>Agrocybe</taxon>
    </lineage>
</organism>
<name>A0A8H4R0B8_9AGAR</name>
<dbReference type="InterPro" id="IPR000772">
    <property type="entry name" value="Ricin_B_lectin"/>
</dbReference>
<keyword evidence="3" id="KW-1185">Reference proteome</keyword>